<dbReference type="GO" id="GO:0008441">
    <property type="term" value="F:3'(2'),5'-bisphosphate nucleotidase activity"/>
    <property type="evidence" value="ECO:0007669"/>
    <property type="project" value="UniProtKB-UniRule"/>
</dbReference>
<dbReference type="SUPFAM" id="SSF56655">
    <property type="entry name" value="Carbohydrate phosphatase"/>
    <property type="match status" value="1"/>
</dbReference>
<dbReference type="InterPro" id="IPR020550">
    <property type="entry name" value="Inositol_monophosphatase_CS"/>
</dbReference>
<comment type="similarity">
    <text evidence="2 9">Belongs to the inositol monophosphatase superfamily. CysQ family.</text>
</comment>
<evidence type="ECO:0000256" key="4">
    <source>
        <dbReference type="ARBA" id="ARBA00022519"/>
    </source>
</evidence>
<dbReference type="CDD" id="cd01638">
    <property type="entry name" value="CysQ"/>
    <property type="match status" value="1"/>
</dbReference>
<keyword evidence="5 9" id="KW-0479">Metal-binding</keyword>
<feature type="binding site" evidence="10">
    <location>
        <position position="100"/>
    </location>
    <ligand>
        <name>Mg(2+)</name>
        <dbReference type="ChEBI" id="CHEBI:18420"/>
        <label>1</label>
        <note>catalytic</note>
    </ligand>
</feature>
<dbReference type="HOGENOM" id="CLU_044118_3_0_5"/>
<feature type="binding site" evidence="9">
    <location>
        <position position="223"/>
    </location>
    <ligand>
        <name>substrate</name>
    </ligand>
</feature>
<dbReference type="EMBL" id="CP004373">
    <property type="protein sequence ID" value="AHK70233.1"/>
    <property type="molecule type" value="Genomic_DNA"/>
</dbReference>
<feature type="binding site" evidence="9">
    <location>
        <position position="78"/>
    </location>
    <ligand>
        <name>substrate</name>
    </ligand>
</feature>
<comment type="function">
    <text evidence="9">Converts adenosine-3',5'-bisphosphate (PAP) to AMP.</text>
</comment>
<dbReference type="PANTHER" id="PTHR43028">
    <property type="entry name" value="3'(2'),5'-BISPHOSPHATE NUCLEOTIDASE 1"/>
    <property type="match status" value="1"/>
</dbReference>
<protein>
    <recommendedName>
        <fullName evidence="9">3'(2'),5'-bisphosphate nucleotidase CysQ</fullName>
        <ecNumber evidence="9">3.1.3.7</ecNumber>
    </recommendedName>
    <alternativeName>
        <fullName evidence="9">3'(2'),5-bisphosphonucleoside 3'(2')-phosphohydrolase</fullName>
    </alternativeName>
    <alternativeName>
        <fullName evidence="9">3'-phosphoadenosine 5'-phosphate phosphatase</fullName>
        <shortName evidence="9">PAP phosphatase</shortName>
    </alternativeName>
</protein>
<keyword evidence="3 9" id="KW-1003">Cell membrane</keyword>
<comment type="cofactor">
    <cofactor evidence="9 10">
        <name>Mg(2+)</name>
        <dbReference type="ChEBI" id="CHEBI:18420"/>
    </cofactor>
</comment>
<dbReference type="GO" id="GO:0005886">
    <property type="term" value="C:plasma membrane"/>
    <property type="evidence" value="ECO:0007669"/>
    <property type="project" value="UniProtKB-SubCell"/>
</dbReference>
<evidence type="ECO:0000256" key="1">
    <source>
        <dbReference type="ARBA" id="ARBA00001625"/>
    </source>
</evidence>
<keyword evidence="6 9" id="KW-0378">Hydrolase</keyword>
<name>A0A067Z1I4_GLUOY</name>
<dbReference type="PROSITE" id="PS00630">
    <property type="entry name" value="IMP_2"/>
    <property type="match status" value="1"/>
</dbReference>
<organism evidence="11 12">
    <name type="scientific">Gluconobacter oxydans DSM 3504</name>
    <dbReference type="NCBI Taxonomy" id="1288313"/>
    <lineage>
        <taxon>Bacteria</taxon>
        <taxon>Pseudomonadati</taxon>
        <taxon>Pseudomonadota</taxon>
        <taxon>Alphaproteobacteria</taxon>
        <taxon>Acetobacterales</taxon>
        <taxon>Acetobacteraceae</taxon>
        <taxon>Gluconobacter</taxon>
    </lineage>
</organism>
<dbReference type="RefSeq" id="WP_041110755.1">
    <property type="nucleotide sequence ID" value="NZ_CP004373.1"/>
</dbReference>
<keyword evidence="4 9" id="KW-0997">Cell inner membrane</keyword>
<dbReference type="GO" id="GO:0046854">
    <property type="term" value="P:phosphatidylinositol phosphate biosynthetic process"/>
    <property type="evidence" value="ECO:0007669"/>
    <property type="project" value="InterPro"/>
</dbReference>
<feature type="binding site" evidence="9">
    <location>
        <position position="97"/>
    </location>
    <ligand>
        <name>Mg(2+)</name>
        <dbReference type="ChEBI" id="CHEBI:18420"/>
        <label>1</label>
    </ligand>
</feature>
<dbReference type="GO" id="GO:0000103">
    <property type="term" value="P:sulfate assimilation"/>
    <property type="evidence" value="ECO:0007669"/>
    <property type="project" value="TreeGrafter"/>
</dbReference>
<evidence type="ECO:0000256" key="9">
    <source>
        <dbReference type="HAMAP-Rule" id="MF_02095"/>
    </source>
</evidence>
<feature type="binding site" evidence="9">
    <location>
        <begin position="99"/>
        <end position="102"/>
    </location>
    <ligand>
        <name>substrate</name>
    </ligand>
</feature>
<dbReference type="PROSITE" id="PS00629">
    <property type="entry name" value="IMP_1"/>
    <property type="match status" value="1"/>
</dbReference>
<evidence type="ECO:0000256" key="7">
    <source>
        <dbReference type="ARBA" id="ARBA00022842"/>
    </source>
</evidence>
<feature type="binding site" evidence="10">
    <location>
        <position position="223"/>
    </location>
    <ligand>
        <name>Mg(2+)</name>
        <dbReference type="ChEBI" id="CHEBI:18420"/>
        <label>1</label>
        <note>catalytic</note>
    </ligand>
</feature>
<dbReference type="AlphaFoldDB" id="A0A067Z1I4"/>
<feature type="binding site" evidence="9">
    <location>
        <position position="97"/>
    </location>
    <ligand>
        <name>Mg(2+)</name>
        <dbReference type="ChEBI" id="CHEBI:18420"/>
        <label>2</label>
    </ligand>
</feature>
<dbReference type="EC" id="3.1.3.7" evidence="9"/>
<proteinExistence type="inferred from homology"/>
<feature type="binding site" evidence="10">
    <location>
        <position position="99"/>
    </location>
    <ligand>
        <name>Mg(2+)</name>
        <dbReference type="ChEBI" id="CHEBI:18420"/>
        <label>1</label>
        <note>catalytic</note>
    </ligand>
</feature>
<feature type="binding site" evidence="9">
    <location>
        <position position="99"/>
    </location>
    <ligand>
        <name>Mg(2+)</name>
        <dbReference type="ChEBI" id="CHEBI:18420"/>
        <label>1</label>
    </ligand>
</feature>
<dbReference type="Gene3D" id="3.40.190.80">
    <property type="match status" value="1"/>
</dbReference>
<dbReference type="Pfam" id="PF00459">
    <property type="entry name" value="Inositol_P"/>
    <property type="match status" value="1"/>
</dbReference>
<dbReference type="GO" id="GO:0000287">
    <property type="term" value="F:magnesium ion binding"/>
    <property type="evidence" value="ECO:0007669"/>
    <property type="project" value="UniProtKB-UniRule"/>
</dbReference>
<evidence type="ECO:0000313" key="12">
    <source>
        <dbReference type="Proteomes" id="UP000031656"/>
    </source>
</evidence>
<reference evidence="11 12" key="1">
    <citation type="journal article" date="2015" name="Appl. Microbiol. Biotechnol.">
        <title>The consequence of an additional NADH dehydrogenase paralog on the growth of Gluconobacter oxydans DSM3504.</title>
        <authorList>
            <person name="Kostner D."/>
            <person name="Luchterhand B."/>
            <person name="Junker A."/>
            <person name="Volland S."/>
            <person name="Daniel R."/>
            <person name="Buchs J."/>
            <person name="Liebl W."/>
            <person name="Ehrenreich A."/>
        </authorList>
    </citation>
    <scope>NUCLEOTIDE SEQUENCE [LARGE SCALE GENOMIC DNA]</scope>
    <source>
        <strain evidence="11">DSM 3504</strain>
    </source>
</reference>
<feature type="binding site" evidence="10">
    <location>
        <position position="78"/>
    </location>
    <ligand>
        <name>Mg(2+)</name>
        <dbReference type="ChEBI" id="CHEBI:18420"/>
        <label>1</label>
        <note>catalytic</note>
    </ligand>
</feature>
<dbReference type="InterPro" id="IPR006240">
    <property type="entry name" value="CysQ"/>
</dbReference>
<evidence type="ECO:0000256" key="10">
    <source>
        <dbReference type="PIRSR" id="PIRSR600760-2"/>
    </source>
</evidence>
<evidence type="ECO:0000256" key="3">
    <source>
        <dbReference type="ARBA" id="ARBA00022475"/>
    </source>
</evidence>
<dbReference type="PANTHER" id="PTHR43028:SF5">
    <property type="entry name" value="3'(2'),5'-BISPHOSPHATE NUCLEOTIDASE 1"/>
    <property type="match status" value="1"/>
</dbReference>
<evidence type="ECO:0000256" key="8">
    <source>
        <dbReference type="ARBA" id="ARBA00023136"/>
    </source>
</evidence>
<dbReference type="InterPro" id="IPR050725">
    <property type="entry name" value="CysQ/Inositol_MonoPase"/>
</dbReference>
<evidence type="ECO:0000256" key="5">
    <source>
        <dbReference type="ARBA" id="ARBA00022723"/>
    </source>
</evidence>
<dbReference type="GO" id="GO:0050427">
    <property type="term" value="P:3'-phosphoadenosine 5'-phosphosulfate metabolic process"/>
    <property type="evidence" value="ECO:0007669"/>
    <property type="project" value="TreeGrafter"/>
</dbReference>
<evidence type="ECO:0000313" key="11">
    <source>
        <dbReference type="EMBL" id="AHK70233.1"/>
    </source>
</evidence>
<keyword evidence="8 9" id="KW-0472">Membrane</keyword>
<dbReference type="InterPro" id="IPR000760">
    <property type="entry name" value="Inositol_monophosphatase-like"/>
</dbReference>
<sequence>MTSASPITVPADDDRALLALAFRLASEASDIINAIRERGFRTDIKDDASPVTEADHASEQHILSGLRAACPSIPAIGEEEMSAGIRVNAEDAYWLVDPLDGTRGFASGGKDFTVNIGLVRHDRPVLGVVALPGYGLIYSGGQGLGAHRSDGTNSTPIHTATPPAEGLRVLASSHHGNPELLERWLAGRQVASVEKLSSSVKFMRVAEGAADFYPRFGPTMEWDTAAPQAILEAAGGALLDETGAPLRYGKPDRLNGSFYCTGGAS</sequence>
<feature type="binding site" evidence="9">
    <location>
        <position position="223"/>
    </location>
    <ligand>
        <name>Mg(2+)</name>
        <dbReference type="ChEBI" id="CHEBI:18420"/>
        <label>2</label>
    </ligand>
</feature>
<feature type="binding site" evidence="9">
    <location>
        <position position="100"/>
    </location>
    <ligand>
        <name>Mg(2+)</name>
        <dbReference type="ChEBI" id="CHEBI:18420"/>
        <label>2</label>
    </ligand>
</feature>
<comment type="catalytic activity">
    <reaction evidence="1 9">
        <text>adenosine 3',5'-bisphosphate + H2O = AMP + phosphate</text>
        <dbReference type="Rhea" id="RHEA:10040"/>
        <dbReference type="ChEBI" id="CHEBI:15377"/>
        <dbReference type="ChEBI" id="CHEBI:43474"/>
        <dbReference type="ChEBI" id="CHEBI:58343"/>
        <dbReference type="ChEBI" id="CHEBI:456215"/>
        <dbReference type="EC" id="3.1.3.7"/>
    </reaction>
</comment>
<evidence type="ECO:0000256" key="6">
    <source>
        <dbReference type="ARBA" id="ARBA00022801"/>
    </source>
</evidence>
<dbReference type="GeneID" id="56904563"/>
<keyword evidence="7 9" id="KW-0460">Magnesium</keyword>
<evidence type="ECO:0000256" key="2">
    <source>
        <dbReference type="ARBA" id="ARBA00005289"/>
    </source>
</evidence>
<dbReference type="HAMAP" id="MF_02095">
    <property type="entry name" value="CysQ"/>
    <property type="match status" value="1"/>
</dbReference>
<accession>A0A067Z1I4</accession>
<dbReference type="PRINTS" id="PR00377">
    <property type="entry name" value="IMPHPHTASES"/>
</dbReference>
<dbReference type="Gene3D" id="3.30.540.10">
    <property type="entry name" value="Fructose-1,6-Bisphosphatase, subunit A, domain 1"/>
    <property type="match status" value="1"/>
</dbReference>
<comment type="subcellular location">
    <subcellularLocation>
        <location evidence="9">Cell inner membrane</location>
        <topology evidence="9">Peripheral membrane protein</topology>
        <orientation evidence="9">Cytoplasmic side</orientation>
    </subcellularLocation>
</comment>
<feature type="binding site" evidence="9">
    <location>
        <position position="78"/>
    </location>
    <ligand>
        <name>Mg(2+)</name>
        <dbReference type="ChEBI" id="CHEBI:18420"/>
        <label>1</label>
    </ligand>
</feature>
<dbReference type="KEGG" id="goy:GLS_c03160"/>
<feature type="binding site" evidence="10">
    <location>
        <position position="97"/>
    </location>
    <ligand>
        <name>Mg(2+)</name>
        <dbReference type="ChEBI" id="CHEBI:18420"/>
        <label>1</label>
        <note>catalytic</note>
    </ligand>
</feature>
<gene>
    <name evidence="9 11" type="primary">cysQ</name>
    <name evidence="11" type="ORF">GLS_c03160</name>
</gene>
<dbReference type="InterPro" id="IPR020583">
    <property type="entry name" value="Inositol_monoP_metal-BS"/>
</dbReference>
<dbReference type="Proteomes" id="UP000031656">
    <property type="component" value="Chromosome"/>
</dbReference>